<evidence type="ECO:0000313" key="3">
    <source>
        <dbReference type="Proteomes" id="UP001595533"/>
    </source>
</evidence>
<protein>
    <submittedName>
        <fullName evidence="2">Uncharacterized protein</fullName>
    </submittedName>
</protein>
<comment type="caution">
    <text evidence="2">The sequence shown here is derived from an EMBL/GenBank/DDBJ whole genome shotgun (WGS) entry which is preliminary data.</text>
</comment>
<feature type="signal peptide" evidence="1">
    <location>
        <begin position="1"/>
        <end position="21"/>
    </location>
</feature>
<evidence type="ECO:0000313" key="2">
    <source>
        <dbReference type="EMBL" id="MFC3193594.1"/>
    </source>
</evidence>
<gene>
    <name evidence="2" type="ORF">ACFODZ_04970</name>
</gene>
<dbReference type="EMBL" id="JBHRTS010000002">
    <property type="protein sequence ID" value="MFC3193594.1"/>
    <property type="molecule type" value="Genomic_DNA"/>
</dbReference>
<accession>A0ABV7J671</accession>
<keyword evidence="1" id="KW-0732">Signal</keyword>
<organism evidence="2 3">
    <name type="scientific">Marinicella sediminis</name>
    <dbReference type="NCBI Taxonomy" id="1792834"/>
    <lineage>
        <taxon>Bacteria</taxon>
        <taxon>Pseudomonadati</taxon>
        <taxon>Pseudomonadota</taxon>
        <taxon>Gammaproteobacteria</taxon>
        <taxon>Lysobacterales</taxon>
        <taxon>Marinicellaceae</taxon>
        <taxon>Marinicella</taxon>
    </lineage>
</organism>
<sequence length="380" mass="44066">MKSYIYFILFILIGMTNQTHAEQHQTGESTYFRHLAFRETPFSTYRGIYPITQQQARSTAHYRFDHDDQGRVTAVSHRIGEHIIHNNGNWDTFIWFAPKVTIEYGDQQEIHRYHNRVNERITVHGDVYQAIYQLNDQGQRVSLTFTNESQQPSENTWHINRYTWQHLNDHQLLEKRFNLAGEQQPIRPEFVFHETRMTFDRRGFIHKLENLGLNGQPTNNDSGAGIDRIYFDLHGNFQRWQVFDKDHKPVEGNRPGVHVGEHLYDASGNKIGLRGFDLKGDPKGFAWGDFMIRNAYDSFGNQTINESLDDQHQLKRRLTITYAANGLKREWIKHHNQSGDLSSTPMLGGAAALRYEYANGGVISTGTTPFDAQMKPIDQG</sequence>
<keyword evidence="3" id="KW-1185">Reference proteome</keyword>
<proteinExistence type="predicted"/>
<name>A0ABV7J671_9GAMM</name>
<feature type="chain" id="PRO_5045337191" evidence="1">
    <location>
        <begin position="22"/>
        <end position="380"/>
    </location>
</feature>
<dbReference type="Proteomes" id="UP001595533">
    <property type="component" value="Unassembled WGS sequence"/>
</dbReference>
<reference evidence="3" key="1">
    <citation type="journal article" date="2019" name="Int. J. Syst. Evol. Microbiol.">
        <title>The Global Catalogue of Microorganisms (GCM) 10K type strain sequencing project: providing services to taxonomists for standard genome sequencing and annotation.</title>
        <authorList>
            <consortium name="The Broad Institute Genomics Platform"/>
            <consortium name="The Broad Institute Genome Sequencing Center for Infectious Disease"/>
            <person name="Wu L."/>
            <person name="Ma J."/>
        </authorList>
    </citation>
    <scope>NUCLEOTIDE SEQUENCE [LARGE SCALE GENOMIC DNA]</scope>
    <source>
        <strain evidence="3">KCTC 42953</strain>
    </source>
</reference>
<dbReference type="RefSeq" id="WP_157892709.1">
    <property type="nucleotide sequence ID" value="NZ_JBHRTS010000002.1"/>
</dbReference>
<evidence type="ECO:0000256" key="1">
    <source>
        <dbReference type="SAM" id="SignalP"/>
    </source>
</evidence>